<name>A0ABS8YAB7_9BACL</name>
<accession>A0ABS8YAB7</accession>
<comment type="caution">
    <text evidence="1">The sequence shown here is derived from an EMBL/GenBank/DDBJ whole genome shotgun (WGS) entry which is preliminary data.</text>
</comment>
<evidence type="ECO:0000313" key="2">
    <source>
        <dbReference type="Proteomes" id="UP001199916"/>
    </source>
</evidence>
<reference evidence="1 2" key="1">
    <citation type="submission" date="2021-11" db="EMBL/GenBank/DDBJ databases">
        <title>Draft genome sequence of Paenibacillus profundus YoMME, a new Gram-positive bacteria with exoelectrogenic properties.</title>
        <authorList>
            <person name="Hubenova Y."/>
            <person name="Hubenova E."/>
            <person name="Manasiev Y."/>
            <person name="Peykov S."/>
            <person name="Mitov M."/>
        </authorList>
    </citation>
    <scope>NUCLEOTIDE SEQUENCE [LARGE SCALE GENOMIC DNA]</scope>
    <source>
        <strain evidence="1 2">YoMME</strain>
    </source>
</reference>
<dbReference type="Proteomes" id="UP001199916">
    <property type="component" value="Unassembled WGS sequence"/>
</dbReference>
<keyword evidence="2" id="KW-1185">Reference proteome</keyword>
<protein>
    <submittedName>
        <fullName evidence="1">Uncharacterized protein</fullName>
    </submittedName>
</protein>
<proteinExistence type="predicted"/>
<sequence length="99" mass="11097">MKRNIIASVLILGGSLLLGTTVYQGVAQLAGSDSGLSRDRGGNDNDTHMMERANMNEHMNRMERSGMSMHTDRMERANMPMRTERSDMMEQSGNHCHNI</sequence>
<gene>
    <name evidence="1" type="ORF">LQV63_03790</name>
</gene>
<organism evidence="1 2">
    <name type="scientific">Paenibacillus profundus</name>
    <dbReference type="NCBI Taxonomy" id="1173085"/>
    <lineage>
        <taxon>Bacteria</taxon>
        <taxon>Bacillati</taxon>
        <taxon>Bacillota</taxon>
        <taxon>Bacilli</taxon>
        <taxon>Bacillales</taxon>
        <taxon>Paenibacillaceae</taxon>
        <taxon>Paenibacillus</taxon>
    </lineage>
</organism>
<evidence type="ECO:0000313" key="1">
    <source>
        <dbReference type="EMBL" id="MCE5168436.1"/>
    </source>
</evidence>
<dbReference type="RefSeq" id="WP_233695696.1">
    <property type="nucleotide sequence ID" value="NZ_JAJNBZ010000002.1"/>
</dbReference>
<dbReference type="EMBL" id="JAJNBZ010000002">
    <property type="protein sequence ID" value="MCE5168436.1"/>
    <property type="molecule type" value="Genomic_DNA"/>
</dbReference>